<dbReference type="Proteomes" id="UP001732700">
    <property type="component" value="Chromosome 2A"/>
</dbReference>
<evidence type="ECO:0000313" key="1">
    <source>
        <dbReference type="EnsemblPlants" id="AVESA.00010b.r2.2AG0249690.1.CDS.1"/>
    </source>
</evidence>
<proteinExistence type="predicted"/>
<reference evidence="1" key="2">
    <citation type="submission" date="2025-09" db="UniProtKB">
        <authorList>
            <consortium name="EnsemblPlants"/>
        </authorList>
    </citation>
    <scope>IDENTIFICATION</scope>
</reference>
<organism evidence="1 2">
    <name type="scientific">Avena sativa</name>
    <name type="common">Oat</name>
    <dbReference type="NCBI Taxonomy" id="4498"/>
    <lineage>
        <taxon>Eukaryota</taxon>
        <taxon>Viridiplantae</taxon>
        <taxon>Streptophyta</taxon>
        <taxon>Embryophyta</taxon>
        <taxon>Tracheophyta</taxon>
        <taxon>Spermatophyta</taxon>
        <taxon>Magnoliopsida</taxon>
        <taxon>Liliopsida</taxon>
        <taxon>Poales</taxon>
        <taxon>Poaceae</taxon>
        <taxon>BOP clade</taxon>
        <taxon>Pooideae</taxon>
        <taxon>Poodae</taxon>
        <taxon>Poeae</taxon>
        <taxon>Poeae Chloroplast Group 1 (Aveneae type)</taxon>
        <taxon>Aveninae</taxon>
        <taxon>Avena</taxon>
    </lineage>
</organism>
<sequence length="408" mass="44494">MSVGKHSTRTSSEVPRHPWLALRIDLTTHGHGCAVDKRVTLHCASIVSCAPLQQSMASDDERLRALKAFDDTKAGVKGLVDAGVTAVPSIFHHPPDPLPTDAEPLHFAIPVIDLACADRADLVAQVKAAAETVGFFQVANHGVPEGLLAEMLASVRSFMEEPAEAKAPYYTRDFGRHVRYQSNFDLFQSPAANWRDSLYMEMAPDPPAPEEVPPALRGVAPEYARLVRELYRSLLGLLSEALGLRRGYLEQDAACLDGLNFAAHYYPACPEPHLTLGTTRHSDPSFLTVLLQDAVGGLQVLVDDKRWVEVPPVAGALVVNVGDFLQLVSNDRFKSVEHRVVASGVGPRISVACFFRTNGADAPTRVLRPIVTGGDGEARYRSTTVEKLLRHYRAKGLDGTSALQHFRL</sequence>
<evidence type="ECO:0000313" key="2">
    <source>
        <dbReference type="Proteomes" id="UP001732700"/>
    </source>
</evidence>
<protein>
    <submittedName>
        <fullName evidence="1">Uncharacterized protein</fullName>
    </submittedName>
</protein>
<accession>A0ACD5UGZ8</accession>
<reference evidence="1" key="1">
    <citation type="submission" date="2021-05" db="EMBL/GenBank/DDBJ databases">
        <authorList>
            <person name="Scholz U."/>
            <person name="Mascher M."/>
            <person name="Fiebig A."/>
        </authorList>
    </citation>
    <scope>NUCLEOTIDE SEQUENCE [LARGE SCALE GENOMIC DNA]</scope>
</reference>
<keyword evidence="2" id="KW-1185">Reference proteome</keyword>
<name>A0ACD5UGZ8_AVESA</name>
<dbReference type="EnsemblPlants" id="AVESA.00010b.r2.2AG0249690.1">
    <property type="protein sequence ID" value="AVESA.00010b.r2.2AG0249690.1.CDS.1"/>
    <property type="gene ID" value="AVESA.00010b.r2.2AG0249690"/>
</dbReference>